<sequence length="255" mass="29671">MDVKKGKSIAEYPIPLGKTPTFLVDKKRHLGTATHPYSIVTPYCTIHVVGETLNTYDQSVVIAMLLDPIIQDGKMEWRGTAYRLLKRVCPHRRPGNDDYTRLRASLTRLSNTTVFIEKPKSEKYLFDHNKVIFKKQPIIHYVEMETEKGKVKEIRVTFATEFAEWAKQHLIGLIKLNTWNKLLPTGKALYAFLISQRGARYTIPVLTRALQIRFDRNYARFKKKLAKQLQILQKEGIVETYGFDDNIVWWKKAKC</sequence>
<keyword evidence="2" id="KW-1185">Reference proteome</keyword>
<reference evidence="1 2" key="1">
    <citation type="submission" date="2015-10" db="EMBL/GenBank/DDBJ databases">
        <title>Candidatus Desulfofervidus auxilii, a hydrogenotrophic sulfate-reducing bacterium involved in the thermophilic anaerobic oxidation of methane.</title>
        <authorList>
            <person name="Krukenberg V."/>
            <person name="Richter M."/>
            <person name="Wegener G."/>
        </authorList>
    </citation>
    <scope>NUCLEOTIDE SEQUENCE [LARGE SCALE GENOMIC DNA]</scope>
    <source>
        <strain evidence="1 2">HS1</strain>
    </source>
</reference>
<dbReference type="Proteomes" id="UP000070560">
    <property type="component" value="Chromosome"/>
</dbReference>
<gene>
    <name evidence="1" type="ORF">HS1_000972</name>
</gene>
<proteinExistence type="predicted"/>
<protein>
    <submittedName>
        <fullName evidence="1">Uncharacterized protein</fullName>
    </submittedName>
</protein>
<evidence type="ECO:0000313" key="1">
    <source>
        <dbReference type="EMBL" id="AMM40776.1"/>
    </source>
</evidence>
<accession>A0A7U4QK09</accession>
<evidence type="ECO:0000313" key="2">
    <source>
        <dbReference type="Proteomes" id="UP000070560"/>
    </source>
</evidence>
<name>A0A7U4QK09_DESA2</name>
<dbReference type="EMBL" id="CP013015">
    <property type="protein sequence ID" value="AMM40776.1"/>
    <property type="molecule type" value="Genomic_DNA"/>
</dbReference>
<dbReference type="KEGG" id="daw:HS1_000972"/>
<organism evidence="1 2">
    <name type="scientific">Desulfofervidus auxilii</name>
    <dbReference type="NCBI Taxonomy" id="1621989"/>
    <lineage>
        <taxon>Bacteria</taxon>
        <taxon>Pseudomonadati</taxon>
        <taxon>Thermodesulfobacteriota</taxon>
        <taxon>Candidatus Desulfofervidia</taxon>
        <taxon>Candidatus Desulfofervidales</taxon>
        <taxon>Candidatus Desulfofervidaceae</taxon>
        <taxon>Candidatus Desulfofervidus</taxon>
    </lineage>
</organism>
<dbReference type="RefSeq" id="WP_066061741.1">
    <property type="nucleotide sequence ID" value="NZ_CP013015.1"/>
</dbReference>
<dbReference type="AlphaFoldDB" id="A0A7U4QK09"/>